<reference evidence="1 2" key="1">
    <citation type="submission" date="2009-10" db="EMBL/GenBank/DDBJ databases">
        <authorList>
            <person name="Weinstock G."/>
            <person name="Sodergren E."/>
            <person name="Clifton S."/>
            <person name="Fulton L."/>
            <person name="Fulton B."/>
            <person name="Courtney L."/>
            <person name="Fronick C."/>
            <person name="Harrison M."/>
            <person name="Strong C."/>
            <person name="Farmer C."/>
            <person name="Delahaunty K."/>
            <person name="Markovic C."/>
            <person name="Hall O."/>
            <person name="Minx P."/>
            <person name="Tomlinson C."/>
            <person name="Mitreva M."/>
            <person name="Nelson J."/>
            <person name="Hou S."/>
            <person name="Wollam A."/>
            <person name="Pepin K.H."/>
            <person name="Johnson M."/>
            <person name="Bhonagiri V."/>
            <person name="Nash W.E."/>
            <person name="Warren W."/>
            <person name="Chinwalla A."/>
            <person name="Mardis E.R."/>
            <person name="Wilson R.K."/>
        </authorList>
    </citation>
    <scope>NUCLEOTIDE SEQUENCE [LARGE SCALE GENOMIC DNA]</scope>
    <source>
        <strain evidence="2">ATCC 25996 / DSM 4631 / NCTC 10774 / M26</strain>
    </source>
</reference>
<dbReference type="Proteomes" id="UP000003344">
    <property type="component" value="Unassembled WGS sequence"/>
</dbReference>
<evidence type="ECO:0000313" key="1">
    <source>
        <dbReference type="EMBL" id="EFC88284.1"/>
    </source>
</evidence>
<accession>D2ZX82</accession>
<sequence>MGVQTVHKLILFYSNFIQIAAIITESDTLLAAAPVFRTECERRSSENLSPLLFRRPPAI</sequence>
<protein>
    <submittedName>
        <fullName evidence="1">Uncharacterized protein</fullName>
    </submittedName>
</protein>
<dbReference type="EMBL" id="ACDX02000009">
    <property type="protein sequence ID" value="EFC88284.1"/>
    <property type="molecule type" value="Genomic_DNA"/>
</dbReference>
<organism evidence="1 2">
    <name type="scientific">Neisseria mucosa (strain ATCC 25996 / DSM 4631 / NCTC 10774 / M26)</name>
    <dbReference type="NCBI Taxonomy" id="546266"/>
    <lineage>
        <taxon>Bacteria</taxon>
        <taxon>Pseudomonadati</taxon>
        <taxon>Pseudomonadota</taxon>
        <taxon>Betaproteobacteria</taxon>
        <taxon>Neisseriales</taxon>
        <taxon>Neisseriaceae</taxon>
        <taxon>Neisseria</taxon>
    </lineage>
</organism>
<name>D2ZX82_NEIM2</name>
<dbReference type="STRING" id="546266.NEIMUCOT_05230"/>
<dbReference type="AlphaFoldDB" id="D2ZX82"/>
<comment type="caution">
    <text evidence="1">The sequence shown here is derived from an EMBL/GenBank/DDBJ whole genome shotgun (WGS) entry which is preliminary data.</text>
</comment>
<gene>
    <name evidence="1" type="ORF">NEIMUCOT_05230</name>
</gene>
<evidence type="ECO:0000313" key="2">
    <source>
        <dbReference type="Proteomes" id="UP000003344"/>
    </source>
</evidence>
<proteinExistence type="predicted"/>